<evidence type="ECO:0000313" key="2">
    <source>
        <dbReference type="EMBL" id="MXO83152.1"/>
    </source>
</evidence>
<proteinExistence type="predicted"/>
<evidence type="ECO:0000256" key="1">
    <source>
        <dbReference type="SAM" id="SignalP"/>
    </source>
</evidence>
<comment type="caution">
    <text evidence="2">The sequence shown here is derived from an EMBL/GenBank/DDBJ whole genome shotgun (WGS) entry which is preliminary data.</text>
</comment>
<reference evidence="2 3" key="1">
    <citation type="submission" date="2019-12" db="EMBL/GenBank/DDBJ databases">
        <title>Genomic-based taxomic classification of the family Erythrobacteraceae.</title>
        <authorList>
            <person name="Xu L."/>
        </authorList>
    </citation>
    <scope>NUCLEOTIDE SEQUENCE [LARGE SCALE GENOMIC DNA]</scope>
    <source>
        <strain evidence="2 3">KCTC 42006</strain>
    </source>
</reference>
<dbReference type="RefSeq" id="WP_160613533.1">
    <property type="nucleotide sequence ID" value="NZ_JAUFQM010000001.1"/>
</dbReference>
<evidence type="ECO:0000313" key="3">
    <source>
        <dbReference type="Proteomes" id="UP000460290"/>
    </source>
</evidence>
<accession>A0A844Z744</accession>
<dbReference type="Proteomes" id="UP000460290">
    <property type="component" value="Unassembled WGS sequence"/>
</dbReference>
<sequence length="224" mass="24379">MTYSTAATIIAAAFVLTQPVSAQELPPCPSGKIGEWEWNATAERTRIYYKQGEWNLGPDVELTELPAQKTPEIELTKIAKTGEAAERAFINIRYFPAGLTVRAQGRNFPLFDSEAHKYRVGIASQGGNVDLEVTTGWRALSRYSFGVFGGSATFESQDAPAKLEKQVKGKGMLGLFLFPSFEKLKNPEPVAMLIMPENGRMAAWQAATTAHQALAAAHEKGPGC</sequence>
<dbReference type="EMBL" id="WTYZ01000001">
    <property type="protein sequence ID" value="MXO83152.1"/>
    <property type="molecule type" value="Genomic_DNA"/>
</dbReference>
<name>A0A844Z744_9SPHN</name>
<keyword evidence="1" id="KW-0732">Signal</keyword>
<keyword evidence="3" id="KW-1185">Reference proteome</keyword>
<gene>
    <name evidence="2" type="ORF">GRI35_07200</name>
</gene>
<feature type="signal peptide" evidence="1">
    <location>
        <begin position="1"/>
        <end position="22"/>
    </location>
</feature>
<protein>
    <submittedName>
        <fullName evidence="2">Uncharacterized protein</fullName>
    </submittedName>
</protein>
<feature type="chain" id="PRO_5032946302" evidence="1">
    <location>
        <begin position="23"/>
        <end position="224"/>
    </location>
</feature>
<dbReference type="AlphaFoldDB" id="A0A844Z744"/>
<organism evidence="2 3">
    <name type="scientific">Pontixanthobacter aestiaquae</name>
    <dbReference type="NCBI Taxonomy" id="1509367"/>
    <lineage>
        <taxon>Bacteria</taxon>
        <taxon>Pseudomonadati</taxon>
        <taxon>Pseudomonadota</taxon>
        <taxon>Alphaproteobacteria</taxon>
        <taxon>Sphingomonadales</taxon>
        <taxon>Erythrobacteraceae</taxon>
        <taxon>Pontixanthobacter</taxon>
    </lineage>
</organism>